<feature type="transmembrane region" description="Helical" evidence="8">
    <location>
        <begin position="235"/>
        <end position="255"/>
    </location>
</feature>
<evidence type="ECO:0000256" key="5">
    <source>
        <dbReference type="ARBA" id="ARBA00022692"/>
    </source>
</evidence>
<keyword evidence="6 8" id="KW-1133">Transmembrane helix</keyword>
<sequence>MKIIKNLLNRKILQIKLYLWLILLLAALLRIVNISGSPPALYGDELTTVYDTYSVLKTGHDQLGDFLPLTFKMSGGRPAGYVYFSIPFVSLFGPSAPGVRMLSIISGLGIVIVLYLLSRHWFDEKVAAITALFAALSPWDINLSRGGYETHFALFLSVLGIFTFIVARQEPETSIFRSERGFIKSKFQPWLLVIFAICFSIAVHTYPTYKLTIPLILLVLIFTSGNLRQYLQGKYLLPVIISALILLVGFSLVAVQSTTTGSDKRFLAINIFGQQELQEKIVQKINGERAVSSMPVYLLPLFHNKYIENSLLIGEGYLSHFSLDFLFIHGDRNPRHNMSLMGQLYLIEIVLLVIGLAFIALSNRRLLILLLGWLLIAPLPAALMLEPHALRSSLMLPPLIIFSATGLYVLVSHRKEKGMKFLLWTVVFIFFIQFTFFINRIFFLTSNELSRFWSFPAKIAAQYIMSNKDNFDYVLVSDRIDNIEYAYPVYSQTDPSIIIAQNKQRDRLGKYEFKRIDNVYIGHIPESEIESFIGGLNKKVLFIGSPEEAKSLDNYQLHKGLDALPAFVTASSEF</sequence>
<evidence type="ECO:0000256" key="8">
    <source>
        <dbReference type="SAM" id="Phobius"/>
    </source>
</evidence>
<evidence type="ECO:0000313" key="11">
    <source>
        <dbReference type="Proteomes" id="UP000034601"/>
    </source>
</evidence>
<feature type="transmembrane region" description="Helical" evidence="8">
    <location>
        <begin position="98"/>
        <end position="117"/>
    </location>
</feature>
<evidence type="ECO:0000259" key="9">
    <source>
        <dbReference type="Pfam" id="PF13231"/>
    </source>
</evidence>
<evidence type="ECO:0000256" key="4">
    <source>
        <dbReference type="ARBA" id="ARBA00022679"/>
    </source>
</evidence>
<feature type="transmembrane region" description="Helical" evidence="8">
    <location>
        <begin position="126"/>
        <end position="144"/>
    </location>
</feature>
<dbReference type="GO" id="GO:0016763">
    <property type="term" value="F:pentosyltransferase activity"/>
    <property type="evidence" value="ECO:0007669"/>
    <property type="project" value="TreeGrafter"/>
</dbReference>
<accession>A0A0G0WE56</accession>
<keyword evidence="2" id="KW-1003">Cell membrane</keyword>
<reference evidence="10 11" key="1">
    <citation type="journal article" date="2015" name="Nature">
        <title>rRNA introns, odd ribosomes, and small enigmatic genomes across a large radiation of phyla.</title>
        <authorList>
            <person name="Brown C.T."/>
            <person name="Hug L.A."/>
            <person name="Thomas B.C."/>
            <person name="Sharon I."/>
            <person name="Castelle C.J."/>
            <person name="Singh A."/>
            <person name="Wilkins M.J."/>
            <person name="Williams K.H."/>
            <person name="Banfield J.F."/>
        </authorList>
    </citation>
    <scope>NUCLEOTIDE SEQUENCE [LARGE SCALE GENOMIC DNA]</scope>
</reference>
<evidence type="ECO:0000256" key="7">
    <source>
        <dbReference type="ARBA" id="ARBA00023136"/>
    </source>
</evidence>
<dbReference type="InterPro" id="IPR038731">
    <property type="entry name" value="RgtA/B/C-like"/>
</dbReference>
<keyword evidence="7 8" id="KW-0472">Membrane</keyword>
<feature type="transmembrane region" description="Helical" evidence="8">
    <location>
        <begin position="389"/>
        <end position="410"/>
    </location>
</feature>
<dbReference type="GO" id="GO:0005886">
    <property type="term" value="C:plasma membrane"/>
    <property type="evidence" value="ECO:0007669"/>
    <property type="project" value="UniProtKB-SubCell"/>
</dbReference>
<dbReference type="AlphaFoldDB" id="A0A0G0WE56"/>
<dbReference type="InterPro" id="IPR050297">
    <property type="entry name" value="LipidA_mod_glycosyltrf_83"/>
</dbReference>
<dbReference type="PANTHER" id="PTHR33908:SF11">
    <property type="entry name" value="MEMBRANE PROTEIN"/>
    <property type="match status" value="1"/>
</dbReference>
<evidence type="ECO:0000313" key="10">
    <source>
        <dbReference type="EMBL" id="KKR82565.1"/>
    </source>
</evidence>
<keyword evidence="3" id="KW-0328">Glycosyltransferase</keyword>
<protein>
    <recommendedName>
        <fullName evidence="9">Glycosyltransferase RgtA/B/C/D-like domain-containing protein</fullName>
    </recommendedName>
</protein>
<dbReference type="Pfam" id="PF13231">
    <property type="entry name" value="PMT_2"/>
    <property type="match status" value="1"/>
</dbReference>
<comment type="subcellular location">
    <subcellularLocation>
        <location evidence="1">Cell membrane</location>
        <topology evidence="1">Multi-pass membrane protein</topology>
    </subcellularLocation>
</comment>
<feature type="transmembrane region" description="Helical" evidence="8">
    <location>
        <begin position="422"/>
        <end position="443"/>
    </location>
</feature>
<evidence type="ECO:0000256" key="6">
    <source>
        <dbReference type="ARBA" id="ARBA00022989"/>
    </source>
</evidence>
<keyword evidence="4" id="KW-0808">Transferase</keyword>
<gene>
    <name evidence="10" type="ORF">UU29_C0011G0012</name>
</gene>
<proteinExistence type="predicted"/>
<organism evidence="10 11">
    <name type="scientific">Candidatus Daviesbacteria bacterium GW2011_GWA2_40_9</name>
    <dbReference type="NCBI Taxonomy" id="1618424"/>
    <lineage>
        <taxon>Bacteria</taxon>
        <taxon>Candidatus Daviesiibacteriota</taxon>
    </lineage>
</organism>
<dbReference type="Proteomes" id="UP000034601">
    <property type="component" value="Unassembled WGS sequence"/>
</dbReference>
<feature type="domain" description="Glycosyltransferase RgtA/B/C/D-like" evidence="9">
    <location>
        <begin position="82"/>
        <end position="247"/>
    </location>
</feature>
<comment type="caution">
    <text evidence="10">The sequence shown here is derived from an EMBL/GenBank/DDBJ whole genome shotgun (WGS) entry which is preliminary data.</text>
</comment>
<evidence type="ECO:0000256" key="3">
    <source>
        <dbReference type="ARBA" id="ARBA00022676"/>
    </source>
</evidence>
<dbReference type="PANTHER" id="PTHR33908">
    <property type="entry name" value="MANNOSYLTRANSFERASE YKCB-RELATED"/>
    <property type="match status" value="1"/>
</dbReference>
<evidence type="ECO:0000256" key="2">
    <source>
        <dbReference type="ARBA" id="ARBA00022475"/>
    </source>
</evidence>
<dbReference type="GO" id="GO:0009103">
    <property type="term" value="P:lipopolysaccharide biosynthetic process"/>
    <property type="evidence" value="ECO:0007669"/>
    <property type="project" value="UniProtKB-ARBA"/>
</dbReference>
<feature type="transmembrane region" description="Helical" evidence="8">
    <location>
        <begin position="150"/>
        <end position="167"/>
    </location>
</feature>
<evidence type="ECO:0000256" key="1">
    <source>
        <dbReference type="ARBA" id="ARBA00004651"/>
    </source>
</evidence>
<keyword evidence="5 8" id="KW-0812">Transmembrane</keyword>
<name>A0A0G0WE56_9BACT</name>
<feature type="transmembrane region" description="Helical" evidence="8">
    <location>
        <begin position="340"/>
        <end position="359"/>
    </location>
</feature>
<dbReference type="EMBL" id="LCAB01000011">
    <property type="protein sequence ID" value="KKR82565.1"/>
    <property type="molecule type" value="Genomic_DNA"/>
</dbReference>
<feature type="transmembrane region" description="Helical" evidence="8">
    <location>
        <begin position="366"/>
        <end position="383"/>
    </location>
</feature>
<feature type="transmembrane region" description="Helical" evidence="8">
    <location>
        <begin position="187"/>
        <end position="205"/>
    </location>
</feature>
<feature type="transmembrane region" description="Helical" evidence="8">
    <location>
        <begin position="12"/>
        <end position="32"/>
    </location>
</feature>
<feature type="transmembrane region" description="Helical" evidence="8">
    <location>
        <begin position="211"/>
        <end position="228"/>
    </location>
</feature>